<keyword evidence="4" id="KW-1185">Reference proteome</keyword>
<evidence type="ECO:0000313" key="3">
    <source>
        <dbReference type="EMBL" id="MDR4308127.1"/>
    </source>
</evidence>
<keyword evidence="2" id="KW-0732">Signal</keyword>
<feature type="chain" id="PRO_5046431911" evidence="2">
    <location>
        <begin position="38"/>
        <end position="317"/>
    </location>
</feature>
<feature type="compositionally biased region" description="Low complexity" evidence="1">
    <location>
        <begin position="41"/>
        <end position="56"/>
    </location>
</feature>
<dbReference type="PROSITE" id="PS51318">
    <property type="entry name" value="TAT"/>
    <property type="match status" value="1"/>
</dbReference>
<reference evidence="3" key="1">
    <citation type="submission" date="2020-10" db="EMBL/GenBank/DDBJ databases">
        <authorList>
            <person name="Abbas A."/>
            <person name="Razzaq R."/>
            <person name="Waqas M."/>
            <person name="Abbas N."/>
            <person name="Nielsen T.K."/>
            <person name="Hansen L.H."/>
            <person name="Hussain S."/>
            <person name="Shahid M."/>
        </authorList>
    </citation>
    <scope>NUCLEOTIDE SEQUENCE</scope>
    <source>
        <strain evidence="3">S14</strain>
    </source>
</reference>
<sequence length="317" mass="32852">MVKFGCDTEATGLGRRGALAGLFAFAAAATMAGPAMAGPAPNVRRSAAARSPAASPDTDTIASPPTPGYAYRTLWYNDFLPLDPSANARTFGGAGGFYSDTGLQAAVEIPAGALLRSVEWFVANTSGSNMAFYAQIWTPTDAYITQVVTTIVPSSASSTPTMTLGLTTSDNWGPYPEGSKIVLYAPTTPTCLLNGVRLGFTGGGLETNIRPAPLKLYDSATTGGKFAAGETRTITLPGVPAGTTAVILRIITTGSTAAGTVKVFPANQPEPDVGAADIGANTESVTEATIYMIANRQVKIRPSRAAHVRFDLVGWHR</sequence>
<evidence type="ECO:0000313" key="4">
    <source>
        <dbReference type="Proteomes" id="UP001181622"/>
    </source>
</evidence>
<feature type="signal peptide" evidence="2">
    <location>
        <begin position="1"/>
        <end position="37"/>
    </location>
</feature>
<feature type="region of interest" description="Disordered" evidence="1">
    <location>
        <begin position="41"/>
        <end position="65"/>
    </location>
</feature>
<gene>
    <name evidence="3" type="ORF">IHQ68_16020</name>
</gene>
<dbReference type="EMBL" id="JADBEO010000041">
    <property type="protein sequence ID" value="MDR4308127.1"/>
    <property type="molecule type" value="Genomic_DNA"/>
</dbReference>
<organism evidence="3 4">
    <name type="scientific">Chelatococcus sambhunathii</name>
    <dbReference type="NCBI Taxonomy" id="363953"/>
    <lineage>
        <taxon>Bacteria</taxon>
        <taxon>Pseudomonadati</taxon>
        <taxon>Pseudomonadota</taxon>
        <taxon>Alphaproteobacteria</taxon>
        <taxon>Hyphomicrobiales</taxon>
        <taxon>Chelatococcaceae</taxon>
        <taxon>Chelatococcus</taxon>
    </lineage>
</organism>
<evidence type="ECO:0000256" key="1">
    <source>
        <dbReference type="SAM" id="MobiDB-lite"/>
    </source>
</evidence>
<dbReference type="RefSeq" id="WP_309393610.1">
    <property type="nucleotide sequence ID" value="NZ_JADBEO010000041.1"/>
</dbReference>
<dbReference type="InterPro" id="IPR006311">
    <property type="entry name" value="TAT_signal"/>
</dbReference>
<name>A0ABU1DJ26_9HYPH</name>
<proteinExistence type="predicted"/>
<evidence type="ECO:0000256" key="2">
    <source>
        <dbReference type="SAM" id="SignalP"/>
    </source>
</evidence>
<dbReference type="Proteomes" id="UP001181622">
    <property type="component" value="Unassembled WGS sequence"/>
</dbReference>
<protein>
    <submittedName>
        <fullName evidence="3">Uncharacterized protein</fullName>
    </submittedName>
</protein>
<accession>A0ABU1DJ26</accession>
<comment type="caution">
    <text evidence="3">The sequence shown here is derived from an EMBL/GenBank/DDBJ whole genome shotgun (WGS) entry which is preliminary data.</text>
</comment>